<evidence type="ECO:0000313" key="3">
    <source>
        <dbReference type="Proteomes" id="UP000289482"/>
    </source>
</evidence>
<gene>
    <name evidence="2" type="ORF">EST54_08825</name>
</gene>
<dbReference type="PIRSF" id="PIRSF028743">
    <property type="entry name" value="GvpO_protein"/>
    <property type="match status" value="1"/>
</dbReference>
<protein>
    <submittedName>
        <fullName evidence="2">Gas vesicle protein</fullName>
    </submittedName>
</protein>
<dbReference type="EMBL" id="SDIF01000017">
    <property type="protein sequence ID" value="RXS68424.1"/>
    <property type="molecule type" value="Genomic_DNA"/>
</dbReference>
<keyword evidence="3" id="KW-1185">Reference proteome</keyword>
<comment type="caution">
    <text evidence="2">The sequence shown here is derived from an EMBL/GenBank/DDBJ whole genome shotgun (WGS) entry which is preliminary data.</text>
</comment>
<dbReference type="RefSeq" id="WP_129246758.1">
    <property type="nucleotide sequence ID" value="NZ_JABZEL010000003.1"/>
</dbReference>
<feature type="compositionally biased region" description="Basic and acidic residues" evidence="1">
    <location>
        <begin position="31"/>
        <end position="44"/>
    </location>
</feature>
<dbReference type="GeneID" id="95778098"/>
<organism evidence="2 3">
    <name type="scientific">Streptomyces sioyaensis</name>
    <dbReference type="NCBI Taxonomy" id="67364"/>
    <lineage>
        <taxon>Bacteria</taxon>
        <taxon>Bacillati</taxon>
        <taxon>Actinomycetota</taxon>
        <taxon>Actinomycetes</taxon>
        <taxon>Kitasatosporales</taxon>
        <taxon>Streptomycetaceae</taxon>
        <taxon>Streptomyces</taxon>
    </lineage>
</organism>
<evidence type="ECO:0000313" key="2">
    <source>
        <dbReference type="EMBL" id="RXS68424.1"/>
    </source>
</evidence>
<name>A0A4Q1R4B7_9ACTN</name>
<sequence length="130" mass="14655">MATGEEDDTERVRRPSSKKTAKKTVGKSSRTRAESRESGTERAARRVSAPRAMRNASEQLEELLGRVPESVSAVQPTEDGWQADVEVLELERVPGTTSVMATYRVTLDEEGELVAYERTRRYTRGQIDRR</sequence>
<evidence type="ECO:0000256" key="1">
    <source>
        <dbReference type="SAM" id="MobiDB-lite"/>
    </source>
</evidence>
<reference evidence="2 3" key="1">
    <citation type="submission" date="2019-01" db="EMBL/GenBank/DDBJ databases">
        <title>Draft genome sequences of the type strain Streptomyces sioyaensis DSM 40032 and its novel strain, TM32, a thermotolerant antibiotics-producing actinobacterium.</title>
        <authorList>
            <person name="Nakaew N."/>
            <person name="Lumyong S."/>
            <person name="Sloan W.T."/>
            <person name="Sungthong R."/>
        </authorList>
    </citation>
    <scope>NUCLEOTIDE SEQUENCE [LARGE SCALE GENOMIC DNA]</scope>
    <source>
        <strain evidence="2 3">DSM 40032</strain>
    </source>
</reference>
<proteinExistence type="predicted"/>
<dbReference type="AlphaFoldDB" id="A0A4Q1R4B7"/>
<feature type="compositionally biased region" description="Basic residues" evidence="1">
    <location>
        <begin position="14"/>
        <end position="25"/>
    </location>
</feature>
<dbReference type="GO" id="GO:0031412">
    <property type="term" value="P:gas vesicle organization"/>
    <property type="evidence" value="ECO:0007669"/>
    <property type="project" value="InterPro"/>
</dbReference>
<dbReference type="Pfam" id="PF05800">
    <property type="entry name" value="GvpO"/>
    <property type="match status" value="1"/>
</dbReference>
<dbReference type="InterPro" id="IPR008634">
    <property type="entry name" value="Gas-vesicle_GvpO"/>
</dbReference>
<feature type="region of interest" description="Disordered" evidence="1">
    <location>
        <begin position="1"/>
        <end position="54"/>
    </location>
</feature>
<accession>A0A4Q1R4B7</accession>
<dbReference type="Proteomes" id="UP000289482">
    <property type="component" value="Unassembled WGS sequence"/>
</dbReference>